<feature type="transmembrane region" description="Helical" evidence="7">
    <location>
        <begin position="107"/>
        <end position="135"/>
    </location>
</feature>
<dbReference type="GO" id="GO:0004252">
    <property type="term" value="F:serine-type endopeptidase activity"/>
    <property type="evidence" value="ECO:0007669"/>
    <property type="project" value="InterPro"/>
</dbReference>
<gene>
    <name evidence="9" type="ORF">EAX62_02735</name>
</gene>
<sequence length="272" mass="28781">MIPSSVGFQCPECVSRGQRETRQAELPYGGTRSADPRRTTIALIGINVAVWAAVLLTGGAFGKVFNLLAITPAGYCGPTTDNRIMLINEAQCATTGLPWVDGVASGAWWQVLTSAFTHAEVLHIAFNMFALWILGPQLERLLGRVRFLALYLVSALAASAFVMLFSAPYVSTMGASGAIFGLLGAFLLVARKHGGNVRQILILLGANVVITVVGAGYISWQGHLGGLVGGLVVTAALIHLPKQYRKQWQLPLVGLIAAVSLAAMVAKVTLLT</sequence>
<dbReference type="Proteomes" id="UP000275256">
    <property type="component" value="Unassembled WGS sequence"/>
</dbReference>
<evidence type="ECO:0000256" key="1">
    <source>
        <dbReference type="ARBA" id="ARBA00004141"/>
    </source>
</evidence>
<dbReference type="InterPro" id="IPR035952">
    <property type="entry name" value="Rhomboid-like_sf"/>
</dbReference>
<evidence type="ECO:0000256" key="2">
    <source>
        <dbReference type="ARBA" id="ARBA00009045"/>
    </source>
</evidence>
<feature type="transmembrane region" description="Helical" evidence="7">
    <location>
        <begin position="41"/>
        <end position="61"/>
    </location>
</feature>
<comment type="caution">
    <text evidence="9">The sequence shown here is derived from an EMBL/GenBank/DDBJ whole genome shotgun (WGS) entry which is preliminary data.</text>
</comment>
<feature type="transmembrane region" description="Helical" evidence="7">
    <location>
        <begin position="201"/>
        <end position="218"/>
    </location>
</feature>
<dbReference type="PANTHER" id="PTHR43731">
    <property type="entry name" value="RHOMBOID PROTEASE"/>
    <property type="match status" value="1"/>
</dbReference>
<evidence type="ECO:0000313" key="10">
    <source>
        <dbReference type="Proteomes" id="UP000275256"/>
    </source>
</evidence>
<dbReference type="OrthoDB" id="9807874at2"/>
<dbReference type="EMBL" id="REFW01000001">
    <property type="protein sequence ID" value="RMB62419.1"/>
    <property type="molecule type" value="Genomic_DNA"/>
</dbReference>
<evidence type="ECO:0000256" key="5">
    <source>
        <dbReference type="ARBA" id="ARBA00022989"/>
    </source>
</evidence>
<evidence type="ECO:0000313" key="9">
    <source>
        <dbReference type="EMBL" id="RMB62419.1"/>
    </source>
</evidence>
<keyword evidence="9" id="KW-0645">Protease</keyword>
<dbReference type="InterPro" id="IPR050925">
    <property type="entry name" value="Rhomboid_protease_S54"/>
</dbReference>
<keyword evidence="10" id="KW-1185">Reference proteome</keyword>
<dbReference type="InterPro" id="IPR022764">
    <property type="entry name" value="Peptidase_S54_rhomboid_dom"/>
</dbReference>
<dbReference type="PANTHER" id="PTHR43731:SF14">
    <property type="entry name" value="PRESENILIN-ASSOCIATED RHOMBOID-LIKE PROTEIN, MITOCHONDRIAL"/>
    <property type="match status" value="1"/>
</dbReference>
<feature type="transmembrane region" description="Helical" evidence="7">
    <location>
        <begin position="224"/>
        <end position="240"/>
    </location>
</feature>
<comment type="similarity">
    <text evidence="2">Belongs to the peptidase S54 family.</text>
</comment>
<keyword evidence="4" id="KW-0378">Hydrolase</keyword>
<feature type="transmembrane region" description="Helical" evidence="7">
    <location>
        <begin position="147"/>
        <end position="167"/>
    </location>
</feature>
<evidence type="ECO:0000256" key="4">
    <source>
        <dbReference type="ARBA" id="ARBA00022801"/>
    </source>
</evidence>
<comment type="subcellular location">
    <subcellularLocation>
        <location evidence="1">Membrane</location>
        <topology evidence="1">Multi-pass membrane protein</topology>
    </subcellularLocation>
</comment>
<dbReference type="GO" id="GO:0006508">
    <property type="term" value="P:proteolysis"/>
    <property type="evidence" value="ECO:0007669"/>
    <property type="project" value="UniProtKB-KW"/>
</dbReference>
<evidence type="ECO:0000256" key="3">
    <source>
        <dbReference type="ARBA" id="ARBA00022692"/>
    </source>
</evidence>
<proteinExistence type="inferred from homology"/>
<keyword evidence="5 7" id="KW-1133">Transmembrane helix</keyword>
<accession>A0A3M0GMK1</accession>
<reference evidence="9 10" key="1">
    <citation type="submission" date="2018-10" db="EMBL/GenBank/DDBJ databases">
        <title>Tessaracoccus antarcticuss sp. nov., isolated from sediment.</title>
        <authorList>
            <person name="Zhou L.Y."/>
            <person name="Du Z.J."/>
        </authorList>
    </citation>
    <scope>NUCLEOTIDE SEQUENCE [LARGE SCALE GENOMIC DNA]</scope>
    <source>
        <strain evidence="9 10">JDX10</strain>
    </source>
</reference>
<protein>
    <submittedName>
        <fullName evidence="9">Rhomboid family intramembrane serine protease</fullName>
    </submittedName>
</protein>
<evidence type="ECO:0000256" key="7">
    <source>
        <dbReference type="SAM" id="Phobius"/>
    </source>
</evidence>
<dbReference type="GO" id="GO:0016020">
    <property type="term" value="C:membrane"/>
    <property type="evidence" value="ECO:0007669"/>
    <property type="project" value="UniProtKB-SubCell"/>
</dbReference>
<organism evidence="9 10">
    <name type="scientific">Tessaracoccus antarcticus</name>
    <dbReference type="NCBI Taxonomy" id="2479848"/>
    <lineage>
        <taxon>Bacteria</taxon>
        <taxon>Bacillati</taxon>
        <taxon>Actinomycetota</taxon>
        <taxon>Actinomycetes</taxon>
        <taxon>Propionibacteriales</taxon>
        <taxon>Propionibacteriaceae</taxon>
        <taxon>Tessaracoccus</taxon>
    </lineage>
</organism>
<evidence type="ECO:0000256" key="6">
    <source>
        <dbReference type="ARBA" id="ARBA00023136"/>
    </source>
</evidence>
<keyword evidence="6 7" id="KW-0472">Membrane</keyword>
<dbReference type="Pfam" id="PF01694">
    <property type="entry name" value="Rhomboid"/>
    <property type="match status" value="1"/>
</dbReference>
<feature type="transmembrane region" description="Helical" evidence="7">
    <location>
        <begin position="252"/>
        <end position="271"/>
    </location>
</feature>
<feature type="transmembrane region" description="Helical" evidence="7">
    <location>
        <begin position="173"/>
        <end position="189"/>
    </location>
</feature>
<dbReference type="SUPFAM" id="SSF144091">
    <property type="entry name" value="Rhomboid-like"/>
    <property type="match status" value="1"/>
</dbReference>
<keyword evidence="3 7" id="KW-0812">Transmembrane</keyword>
<name>A0A3M0GMK1_9ACTN</name>
<evidence type="ECO:0000259" key="8">
    <source>
        <dbReference type="Pfam" id="PF01694"/>
    </source>
</evidence>
<dbReference type="AlphaFoldDB" id="A0A3M0GMK1"/>
<dbReference type="Gene3D" id="1.20.1540.10">
    <property type="entry name" value="Rhomboid-like"/>
    <property type="match status" value="1"/>
</dbReference>
<feature type="domain" description="Peptidase S54 rhomboid" evidence="8">
    <location>
        <begin position="106"/>
        <end position="238"/>
    </location>
</feature>